<dbReference type="EMBL" id="CAVMJV010000002">
    <property type="protein sequence ID" value="CAK5015143.1"/>
    <property type="molecule type" value="Genomic_DNA"/>
</dbReference>
<name>A0ACB0XSI0_MELEN</name>
<protein>
    <submittedName>
        <fullName evidence="1">Uncharacterized protein</fullName>
    </submittedName>
</protein>
<accession>A0ACB0XSI0</accession>
<keyword evidence="2" id="KW-1185">Reference proteome</keyword>
<dbReference type="Proteomes" id="UP001497535">
    <property type="component" value="Unassembled WGS sequence"/>
</dbReference>
<gene>
    <name evidence="1" type="ORF">MENTE1834_LOCUS2923</name>
</gene>
<evidence type="ECO:0000313" key="1">
    <source>
        <dbReference type="EMBL" id="CAK5015143.1"/>
    </source>
</evidence>
<reference evidence="1" key="1">
    <citation type="submission" date="2023-11" db="EMBL/GenBank/DDBJ databases">
        <authorList>
            <person name="Poullet M."/>
        </authorList>
    </citation>
    <scope>NUCLEOTIDE SEQUENCE</scope>
    <source>
        <strain evidence="1">E1834</strain>
    </source>
</reference>
<proteinExistence type="predicted"/>
<sequence>MENSNSSSSLFVLLFSSSSISANPNEKKGVVMTGVTIVFLILSFSIFSNDFGSGSFLSFSILVGVGVVMTFSPFV</sequence>
<evidence type="ECO:0000313" key="2">
    <source>
        <dbReference type="Proteomes" id="UP001497535"/>
    </source>
</evidence>
<organism evidence="1 2">
    <name type="scientific">Meloidogyne enterolobii</name>
    <name type="common">Root-knot nematode worm</name>
    <name type="synonym">Meloidogyne mayaguensis</name>
    <dbReference type="NCBI Taxonomy" id="390850"/>
    <lineage>
        <taxon>Eukaryota</taxon>
        <taxon>Metazoa</taxon>
        <taxon>Ecdysozoa</taxon>
        <taxon>Nematoda</taxon>
        <taxon>Chromadorea</taxon>
        <taxon>Rhabditida</taxon>
        <taxon>Tylenchina</taxon>
        <taxon>Tylenchomorpha</taxon>
        <taxon>Tylenchoidea</taxon>
        <taxon>Meloidogynidae</taxon>
        <taxon>Meloidogyninae</taxon>
        <taxon>Meloidogyne</taxon>
    </lineage>
</organism>
<comment type="caution">
    <text evidence="1">The sequence shown here is derived from an EMBL/GenBank/DDBJ whole genome shotgun (WGS) entry which is preliminary data.</text>
</comment>